<evidence type="ECO:0000256" key="1">
    <source>
        <dbReference type="ARBA" id="ARBA00006271"/>
    </source>
</evidence>
<dbReference type="SUPFAM" id="SSF52540">
    <property type="entry name" value="P-loop containing nucleoside triphosphate hydrolases"/>
    <property type="match status" value="1"/>
</dbReference>
<reference evidence="9" key="1">
    <citation type="journal article" date="2020" name="Nature">
        <title>Giant virus diversity and host interactions through global metagenomics.</title>
        <authorList>
            <person name="Schulz F."/>
            <person name="Roux S."/>
            <person name="Paez-Espino D."/>
            <person name="Jungbluth S."/>
            <person name="Walsh D.A."/>
            <person name="Denef V.J."/>
            <person name="McMahon K.D."/>
            <person name="Konstantinidis K.T."/>
            <person name="Eloe-Fadrosh E.A."/>
            <person name="Kyrpides N.C."/>
            <person name="Woyke T."/>
        </authorList>
    </citation>
    <scope>NUCLEOTIDE SEQUENCE</scope>
    <source>
        <strain evidence="9">GVMAG-S-1074260-58</strain>
    </source>
</reference>
<evidence type="ECO:0000256" key="4">
    <source>
        <dbReference type="ARBA" id="ARBA00022840"/>
    </source>
</evidence>
<protein>
    <recommendedName>
        <fullName evidence="10">DNA mismatch repair proteins mutS family domain-containing protein</fullName>
    </recommendedName>
</protein>
<dbReference type="GO" id="GO:0006298">
    <property type="term" value="P:mismatch repair"/>
    <property type="evidence" value="ECO:0007669"/>
    <property type="project" value="InterPro"/>
</dbReference>
<sequence>MEEKIHEEYFRLTEEYKQKYGDKVALLMQVGAFFEIYGYKVGDTITDKSNIQTIVQICGGLAIADKKMTYMNGQIVMAGFRDYNLDKYIPYFMDNGYTVVVYIQEPSSTKKGMNRVLHTIYSPGTYLANDMYGGLTNQTISNHILCIWMEKYKPLTKTYGIIKEKMVCGMSVVNIITGQSHMFEYETSFVMSPTTFDEMERWFSIYTPSEVIFIGSMDDTAKQTILNYAGCTTTTLHFYNTEMPLDVIHNCTKSVYIRHIISTFYGEDANDVCTEFTNWPLATQSFCYLMHFIQEHNPNLVKQIAKPLFHNTSSRMILANHTLKQLNIVNDGMHSNVLHSSVSSFLNRCCTYPGKRLFHSHITTPVCDVNWISKEYNVQSYLLQNASFVETIRTHLRPLIDLEKIARQIISKKIPPSSLYRLYHSVLEIQVLHETLLQHTVICDYLFEKDSNDEYRNMKCAIETILDTLRGTLLIDDCAMLNHYKFEHNILQPNISVELDKWMNTYQECETSFLNIKQILNGFLSPKQDTEYIRIHETDKHGKSLQITKSRSKILRKILTKENNISFCIYGVIHHLHATDINFKSNGGLYETIDFPELTTVMNDLSSAQHHIHDTNLSAYTKFVESLSEHMVSHIEFISIGLAKLDVIVSKTIVAMKYNYCRPCISTESSKSFFNAKQMRHCLIEHIQTNEPYIANDICMGCIEHAPKGILLYGTNSVGKTSLIRAIGICMVMAQAGMYVPCDTFEYYPYTSIYTRILGNDNLFKNLSTFAVEMSELRVILNHADESSLVLGDELCSGTETESALSIFMAGLIHLQKLGTTFMFATHFHEIVRFEELKQLTTVVLKHLTVYYDRALDCLVYDRILKDGSGDKMYGLEVAKSLHLPNDFIELAYTIRKTYFPVSGNLSDKQTKYNSNKLIGLCELCKGTLATETHHIEEQSQSNPGGYIHGMYKHHPANLVGLCNRCHQQQHHGTEEKMTIKKKTTAGYKRVTK</sequence>
<keyword evidence="3" id="KW-0227">DNA damage</keyword>
<dbReference type="Gene3D" id="1.10.1420.10">
    <property type="match status" value="1"/>
</dbReference>
<name>A0A6C0JWY0_9ZZZZ</name>
<dbReference type="GO" id="GO:0005524">
    <property type="term" value="F:ATP binding"/>
    <property type="evidence" value="ECO:0007669"/>
    <property type="project" value="UniProtKB-KW"/>
</dbReference>
<feature type="region of interest" description="Disordered" evidence="6">
    <location>
        <begin position="974"/>
        <end position="993"/>
    </location>
</feature>
<keyword evidence="2" id="KW-0547">Nucleotide-binding</keyword>
<dbReference type="Gene3D" id="3.40.1170.10">
    <property type="entry name" value="DNA repair protein MutS, domain I"/>
    <property type="match status" value="1"/>
</dbReference>
<evidence type="ECO:0000313" key="9">
    <source>
        <dbReference type="EMBL" id="QHU09316.1"/>
    </source>
</evidence>
<feature type="domain" description="DNA mismatch repair proteins mutS family" evidence="8">
    <location>
        <begin position="707"/>
        <end position="897"/>
    </location>
</feature>
<dbReference type="Pfam" id="PF00488">
    <property type="entry name" value="MutS_V"/>
    <property type="match status" value="1"/>
</dbReference>
<accession>A0A6C0JWY0</accession>
<dbReference type="SUPFAM" id="SSF48334">
    <property type="entry name" value="DNA repair protein MutS, domain III"/>
    <property type="match status" value="1"/>
</dbReference>
<evidence type="ECO:0000256" key="2">
    <source>
        <dbReference type="ARBA" id="ARBA00022741"/>
    </source>
</evidence>
<evidence type="ECO:0000259" key="8">
    <source>
        <dbReference type="SMART" id="SM00534"/>
    </source>
</evidence>
<dbReference type="InterPro" id="IPR027417">
    <property type="entry name" value="P-loop_NTPase"/>
</dbReference>
<evidence type="ECO:0000256" key="3">
    <source>
        <dbReference type="ARBA" id="ARBA00022763"/>
    </source>
</evidence>
<dbReference type="InterPro" id="IPR045076">
    <property type="entry name" value="MutS"/>
</dbReference>
<dbReference type="GO" id="GO:0030983">
    <property type="term" value="F:mismatched DNA binding"/>
    <property type="evidence" value="ECO:0007669"/>
    <property type="project" value="InterPro"/>
</dbReference>
<dbReference type="InterPro" id="IPR016151">
    <property type="entry name" value="DNA_mismatch_repair_MutS_N"/>
</dbReference>
<comment type="similarity">
    <text evidence="1">Belongs to the DNA mismatch repair MutS family.</text>
</comment>
<evidence type="ECO:0000256" key="6">
    <source>
        <dbReference type="SAM" id="MobiDB-lite"/>
    </source>
</evidence>
<dbReference type="InterPro" id="IPR036187">
    <property type="entry name" value="DNA_mismatch_repair_MutS_sf"/>
</dbReference>
<keyword evidence="5" id="KW-0238">DNA-binding</keyword>
<dbReference type="PIRSF" id="PIRSF037677">
    <property type="entry name" value="DNA_mis_repair_Msh6"/>
    <property type="match status" value="1"/>
</dbReference>
<feature type="compositionally biased region" description="Basic residues" evidence="6">
    <location>
        <begin position="980"/>
        <end position="993"/>
    </location>
</feature>
<dbReference type="Pfam" id="PF01624">
    <property type="entry name" value="MutS_I"/>
    <property type="match status" value="1"/>
</dbReference>
<evidence type="ECO:0000259" key="7">
    <source>
        <dbReference type="SMART" id="SM00533"/>
    </source>
</evidence>
<evidence type="ECO:0000256" key="5">
    <source>
        <dbReference type="ARBA" id="ARBA00023125"/>
    </source>
</evidence>
<dbReference type="Pfam" id="PF05192">
    <property type="entry name" value="MutS_III"/>
    <property type="match status" value="1"/>
</dbReference>
<dbReference type="SMART" id="SM00533">
    <property type="entry name" value="MUTSd"/>
    <property type="match status" value="1"/>
</dbReference>
<dbReference type="SUPFAM" id="SSF53150">
    <property type="entry name" value="DNA repair protein MutS, domain II"/>
    <property type="match status" value="1"/>
</dbReference>
<proteinExistence type="inferred from homology"/>
<dbReference type="EMBL" id="MN740708">
    <property type="protein sequence ID" value="QHU09316.1"/>
    <property type="molecule type" value="Genomic_DNA"/>
</dbReference>
<organism evidence="9">
    <name type="scientific">viral metagenome</name>
    <dbReference type="NCBI Taxonomy" id="1070528"/>
    <lineage>
        <taxon>unclassified sequences</taxon>
        <taxon>metagenomes</taxon>
        <taxon>organismal metagenomes</taxon>
    </lineage>
</organism>
<dbReference type="GO" id="GO:0032301">
    <property type="term" value="C:MutSalpha complex"/>
    <property type="evidence" value="ECO:0007669"/>
    <property type="project" value="TreeGrafter"/>
</dbReference>
<dbReference type="SMART" id="SM00534">
    <property type="entry name" value="MUTSac"/>
    <property type="match status" value="1"/>
</dbReference>
<dbReference type="InterPro" id="IPR000432">
    <property type="entry name" value="DNA_mismatch_repair_MutS_C"/>
</dbReference>
<dbReference type="PANTHER" id="PTHR11361">
    <property type="entry name" value="DNA MISMATCH REPAIR PROTEIN MUTS FAMILY MEMBER"/>
    <property type="match status" value="1"/>
</dbReference>
<dbReference type="InterPro" id="IPR017261">
    <property type="entry name" value="DNA_mismatch_repair_MutS/MSH"/>
</dbReference>
<keyword evidence="4" id="KW-0067">ATP-binding</keyword>
<dbReference type="GO" id="GO:0140664">
    <property type="term" value="F:ATP-dependent DNA damage sensor activity"/>
    <property type="evidence" value="ECO:0007669"/>
    <property type="project" value="InterPro"/>
</dbReference>
<dbReference type="Gene3D" id="3.40.50.300">
    <property type="entry name" value="P-loop containing nucleotide triphosphate hydrolases"/>
    <property type="match status" value="1"/>
</dbReference>
<dbReference type="InterPro" id="IPR007696">
    <property type="entry name" value="DNA_mismatch_repair_MutS_core"/>
</dbReference>
<feature type="domain" description="DNA mismatch repair protein MutS core" evidence="7">
    <location>
        <begin position="337"/>
        <end position="687"/>
    </location>
</feature>
<dbReference type="InterPro" id="IPR007695">
    <property type="entry name" value="DNA_mismatch_repair_MutS-lik_N"/>
</dbReference>
<dbReference type="PANTHER" id="PTHR11361:SF148">
    <property type="entry name" value="DNA MISMATCH REPAIR PROTEIN MSH6"/>
    <property type="match status" value="1"/>
</dbReference>
<dbReference type="InterPro" id="IPR036678">
    <property type="entry name" value="MutS_con_dom_sf"/>
</dbReference>
<dbReference type="AlphaFoldDB" id="A0A6C0JWY0"/>
<dbReference type="SUPFAM" id="SSF55271">
    <property type="entry name" value="DNA repair protein MutS, domain I"/>
    <property type="match status" value="1"/>
</dbReference>
<evidence type="ECO:0008006" key="10">
    <source>
        <dbReference type="Google" id="ProtNLM"/>
    </source>
</evidence>